<dbReference type="AlphaFoldDB" id="A0A1Y2HPZ6"/>
<dbReference type="EMBL" id="MCFL01000020">
    <property type="protein sequence ID" value="ORZ35871.1"/>
    <property type="molecule type" value="Genomic_DNA"/>
</dbReference>
<comment type="caution">
    <text evidence="2">The sequence shown here is derived from an EMBL/GenBank/DDBJ whole genome shotgun (WGS) entry which is preliminary data.</text>
</comment>
<gene>
    <name evidence="2" type="ORF">BCR44DRAFT_54582</name>
</gene>
<evidence type="ECO:0000256" key="1">
    <source>
        <dbReference type="SAM" id="SignalP"/>
    </source>
</evidence>
<evidence type="ECO:0000313" key="2">
    <source>
        <dbReference type="EMBL" id="ORZ35871.1"/>
    </source>
</evidence>
<sequence length="148" mass="16399">MFKSTLLTTLLAVLLVASTASAHPAQPARERPPNDPTATLTYADNAGTVRLVVPGKDWQVAETCLGLQGDRGVVYAEVLTRYLTGDQRQAYNLQLYPDWDCKENDPATGHFKRSLRVMTYDGQGKAMTDEDGKVFIPKSAQFFPAYRE</sequence>
<protein>
    <submittedName>
        <fullName evidence="2">Uncharacterized protein</fullName>
    </submittedName>
</protein>
<reference evidence="2 3" key="1">
    <citation type="submission" date="2016-07" db="EMBL/GenBank/DDBJ databases">
        <title>Pervasive Adenine N6-methylation of Active Genes in Fungi.</title>
        <authorList>
            <consortium name="DOE Joint Genome Institute"/>
            <person name="Mondo S.J."/>
            <person name="Dannebaum R.O."/>
            <person name="Kuo R.C."/>
            <person name="Labutti K."/>
            <person name="Haridas S."/>
            <person name="Kuo A."/>
            <person name="Salamov A."/>
            <person name="Ahrendt S.R."/>
            <person name="Lipzen A."/>
            <person name="Sullivan W."/>
            <person name="Andreopoulos W.B."/>
            <person name="Clum A."/>
            <person name="Lindquist E."/>
            <person name="Daum C."/>
            <person name="Ramamoorthy G.K."/>
            <person name="Gryganskyi A."/>
            <person name="Culley D."/>
            <person name="Magnuson J.K."/>
            <person name="James T.Y."/>
            <person name="O'Malley M.A."/>
            <person name="Stajich J.E."/>
            <person name="Spatafora J.W."/>
            <person name="Visel A."/>
            <person name="Grigoriev I.V."/>
        </authorList>
    </citation>
    <scope>NUCLEOTIDE SEQUENCE [LARGE SCALE GENOMIC DNA]</scope>
    <source>
        <strain evidence="2 3">PL171</strain>
    </source>
</reference>
<feature type="chain" id="PRO_5012892366" evidence="1">
    <location>
        <begin position="23"/>
        <end position="148"/>
    </location>
</feature>
<keyword evidence="1" id="KW-0732">Signal</keyword>
<evidence type="ECO:0000313" key="3">
    <source>
        <dbReference type="Proteomes" id="UP000193411"/>
    </source>
</evidence>
<dbReference type="Proteomes" id="UP000193411">
    <property type="component" value="Unassembled WGS sequence"/>
</dbReference>
<organism evidence="2 3">
    <name type="scientific">Catenaria anguillulae PL171</name>
    <dbReference type="NCBI Taxonomy" id="765915"/>
    <lineage>
        <taxon>Eukaryota</taxon>
        <taxon>Fungi</taxon>
        <taxon>Fungi incertae sedis</taxon>
        <taxon>Blastocladiomycota</taxon>
        <taxon>Blastocladiomycetes</taxon>
        <taxon>Blastocladiales</taxon>
        <taxon>Catenariaceae</taxon>
        <taxon>Catenaria</taxon>
    </lineage>
</organism>
<name>A0A1Y2HPZ6_9FUNG</name>
<keyword evidence="3" id="KW-1185">Reference proteome</keyword>
<proteinExistence type="predicted"/>
<feature type="signal peptide" evidence="1">
    <location>
        <begin position="1"/>
        <end position="22"/>
    </location>
</feature>
<accession>A0A1Y2HPZ6</accession>